<evidence type="ECO:0000313" key="1">
    <source>
        <dbReference type="EMBL" id="MCQ4042255.1"/>
    </source>
</evidence>
<organism evidence="1 2">
    <name type="scientific">Streptantibioticus rubrisoli</name>
    <dbReference type="NCBI Taxonomy" id="1387313"/>
    <lineage>
        <taxon>Bacteria</taxon>
        <taxon>Bacillati</taxon>
        <taxon>Actinomycetota</taxon>
        <taxon>Actinomycetes</taxon>
        <taxon>Kitasatosporales</taxon>
        <taxon>Streptomycetaceae</taxon>
        <taxon>Streptantibioticus</taxon>
    </lineage>
</organism>
<gene>
    <name evidence="1" type="ORF">NON19_09445</name>
</gene>
<sequence length="68" mass="7398">MTTDCLRGTAASRRDERVEASLRYGGWGLPGAVDYEHSADLLEELFGVLDGLQGEFVRRYGAVPGGRP</sequence>
<protein>
    <submittedName>
        <fullName evidence="1">Uncharacterized protein</fullName>
    </submittedName>
</protein>
<evidence type="ECO:0000313" key="2">
    <source>
        <dbReference type="Proteomes" id="UP001206206"/>
    </source>
</evidence>
<proteinExistence type="predicted"/>
<comment type="caution">
    <text evidence="1">The sequence shown here is derived from an EMBL/GenBank/DDBJ whole genome shotgun (WGS) entry which is preliminary data.</text>
</comment>
<dbReference type="EMBL" id="JANFNH010000006">
    <property type="protein sequence ID" value="MCQ4042255.1"/>
    <property type="molecule type" value="Genomic_DNA"/>
</dbReference>
<reference evidence="1 2" key="1">
    <citation type="submission" date="2022-06" db="EMBL/GenBank/DDBJ databases">
        <title>Draft genome sequence of type strain Streptomyces rubrisoli DSM 42083.</title>
        <authorList>
            <person name="Duangmal K."/>
            <person name="Klaysubun C."/>
        </authorList>
    </citation>
    <scope>NUCLEOTIDE SEQUENCE [LARGE SCALE GENOMIC DNA]</scope>
    <source>
        <strain evidence="1 2">DSM 42083</strain>
    </source>
</reference>
<dbReference type="RefSeq" id="WP_255926260.1">
    <property type="nucleotide sequence ID" value="NZ_JANFNH010000006.1"/>
</dbReference>
<name>A0ABT1PD57_9ACTN</name>
<keyword evidence="2" id="KW-1185">Reference proteome</keyword>
<dbReference type="Proteomes" id="UP001206206">
    <property type="component" value="Unassembled WGS sequence"/>
</dbReference>
<accession>A0ABT1PD57</accession>